<dbReference type="GO" id="GO:0042182">
    <property type="term" value="P:ketone catabolic process"/>
    <property type="evidence" value="ECO:0007669"/>
    <property type="project" value="UniProtKB-ARBA"/>
</dbReference>
<protein>
    <recommendedName>
        <fullName evidence="9">Probable transaldolase</fullName>
        <ecNumber evidence="9">2.2.1.2</ecNumber>
    </recommendedName>
</protein>
<dbReference type="InterPro" id="IPR018225">
    <property type="entry name" value="Transaldolase_AS"/>
</dbReference>
<evidence type="ECO:0000256" key="4">
    <source>
        <dbReference type="ARBA" id="ARBA00022490"/>
    </source>
</evidence>
<evidence type="ECO:0000256" key="3">
    <source>
        <dbReference type="ARBA" id="ARBA00005740"/>
    </source>
</evidence>
<dbReference type="InterPro" id="IPR022999">
    <property type="entry name" value="Transaldolase_3B"/>
</dbReference>
<evidence type="ECO:0000256" key="9">
    <source>
        <dbReference type="HAMAP-Rule" id="MF_00494"/>
    </source>
</evidence>
<dbReference type="PROSITE" id="PS01054">
    <property type="entry name" value="TRANSALDOLASE_1"/>
    <property type="match status" value="1"/>
</dbReference>
<name>A0A2M9XC63_9LEPT</name>
<evidence type="ECO:0000256" key="6">
    <source>
        <dbReference type="ARBA" id="ARBA00023126"/>
    </source>
</evidence>
<dbReference type="EC" id="2.2.1.2" evidence="9"/>
<dbReference type="GO" id="GO:0004801">
    <property type="term" value="F:transaldolase activity"/>
    <property type="evidence" value="ECO:0007669"/>
    <property type="project" value="UniProtKB-UniRule"/>
</dbReference>
<comment type="subcellular location">
    <subcellularLocation>
        <location evidence="1 9">Cytoplasm</location>
    </subcellularLocation>
</comment>
<dbReference type="UniPathway" id="UPA00115">
    <property type="reaction ID" value="UER00414"/>
</dbReference>
<evidence type="ECO:0000313" key="10">
    <source>
        <dbReference type="EMBL" id="PJZ25199.1"/>
    </source>
</evidence>
<keyword evidence="11" id="KW-1185">Reference proteome</keyword>
<dbReference type="AlphaFoldDB" id="A0A2M9XC63"/>
<dbReference type="EMBL" id="NPDN01000006">
    <property type="protein sequence ID" value="PJZ25199.1"/>
    <property type="molecule type" value="Genomic_DNA"/>
</dbReference>
<evidence type="ECO:0000256" key="7">
    <source>
        <dbReference type="ARBA" id="ARBA00023270"/>
    </source>
</evidence>
<evidence type="ECO:0000256" key="2">
    <source>
        <dbReference type="ARBA" id="ARBA00004857"/>
    </source>
</evidence>
<keyword evidence="6 9" id="KW-0570">Pentose shunt</keyword>
<dbReference type="PANTHER" id="PTHR10683:SF40">
    <property type="entry name" value="FRUCTOSE-6-PHOSPHATE ALDOLASE 1-RELATED"/>
    <property type="match status" value="1"/>
</dbReference>
<evidence type="ECO:0000256" key="5">
    <source>
        <dbReference type="ARBA" id="ARBA00022679"/>
    </source>
</evidence>
<reference evidence="10 11" key="1">
    <citation type="submission" date="2017-07" db="EMBL/GenBank/DDBJ databases">
        <title>Leptospira spp. isolated from tropical soils.</title>
        <authorList>
            <person name="Thibeaux R."/>
            <person name="Iraola G."/>
            <person name="Ferres I."/>
            <person name="Bierque E."/>
            <person name="Girault D."/>
            <person name="Soupe-Gilbert M.-E."/>
            <person name="Picardeau M."/>
            <person name="Goarant C."/>
        </authorList>
    </citation>
    <scope>NUCLEOTIDE SEQUENCE [LARGE SCALE GENOMIC DNA]</scope>
    <source>
        <strain evidence="10 11">MCA1-C-A1</strain>
    </source>
</reference>
<dbReference type="NCBIfam" id="TIGR00875">
    <property type="entry name" value="fsa_talC_mipB"/>
    <property type="match status" value="1"/>
</dbReference>
<dbReference type="InterPro" id="IPR001585">
    <property type="entry name" value="TAL/FSA"/>
</dbReference>
<comment type="similarity">
    <text evidence="3 9">Belongs to the transaldolase family. Type 3B subfamily.</text>
</comment>
<sequence>MELYLDTANVDEIKEIASYGLLDGVTTNPSLIAKSGRSFKEVIKEICAIVPGPVSAEVLATKHEDMLKEADELVKIAPNVVIKVPLIPEGLKTVVKLTEKGIPTNVTLCFSAPQALLAAKAGATYISPFIGRVDDTSWDGMELISEIREIYDNYGYETKILAASIRGPIHLKESALRGADCATMPISAYQQLFKHPLTDIGLEKFLEDAKKLKW</sequence>
<comment type="catalytic activity">
    <reaction evidence="8 9">
        <text>D-sedoheptulose 7-phosphate + D-glyceraldehyde 3-phosphate = D-erythrose 4-phosphate + beta-D-fructose 6-phosphate</text>
        <dbReference type="Rhea" id="RHEA:17053"/>
        <dbReference type="ChEBI" id="CHEBI:16897"/>
        <dbReference type="ChEBI" id="CHEBI:57483"/>
        <dbReference type="ChEBI" id="CHEBI:57634"/>
        <dbReference type="ChEBI" id="CHEBI:59776"/>
        <dbReference type="EC" id="2.2.1.2"/>
    </reaction>
</comment>
<dbReference type="PANTHER" id="PTHR10683">
    <property type="entry name" value="TRANSALDOLASE"/>
    <property type="match status" value="1"/>
</dbReference>
<dbReference type="Proteomes" id="UP000232196">
    <property type="component" value="Unassembled WGS sequence"/>
</dbReference>
<dbReference type="Gene3D" id="3.20.20.70">
    <property type="entry name" value="Aldolase class I"/>
    <property type="match status" value="1"/>
</dbReference>
<dbReference type="GO" id="GO:0006098">
    <property type="term" value="P:pentose-phosphate shunt"/>
    <property type="evidence" value="ECO:0007669"/>
    <property type="project" value="UniProtKB-UniRule"/>
</dbReference>
<dbReference type="InterPro" id="IPR004731">
    <property type="entry name" value="Transaldolase_3B/F6P_aldolase"/>
</dbReference>
<keyword evidence="5 9" id="KW-0808">Transferase</keyword>
<feature type="active site" description="Schiff-base intermediate with substrate" evidence="9">
    <location>
        <position position="83"/>
    </location>
</feature>
<dbReference type="InterPro" id="IPR013785">
    <property type="entry name" value="Aldolase_TIM"/>
</dbReference>
<dbReference type="GO" id="GO:0005737">
    <property type="term" value="C:cytoplasm"/>
    <property type="evidence" value="ECO:0007669"/>
    <property type="project" value="UniProtKB-SubCell"/>
</dbReference>
<dbReference type="InterPro" id="IPR033919">
    <property type="entry name" value="TSA/FSA_arc/bac"/>
</dbReference>
<dbReference type="FunFam" id="3.20.20.70:FF:000018">
    <property type="entry name" value="Probable transaldolase"/>
    <property type="match status" value="1"/>
</dbReference>
<gene>
    <name evidence="10" type="primary">fsa</name>
    <name evidence="9" type="synonym">tal</name>
    <name evidence="10" type="ORF">CH357_13430</name>
</gene>
<dbReference type="CDD" id="cd00956">
    <property type="entry name" value="Transaldolase_FSA"/>
    <property type="match status" value="1"/>
</dbReference>
<comment type="function">
    <text evidence="9">Transaldolase is important for the balance of metabolites in the pentose-phosphate pathway.</text>
</comment>
<keyword evidence="7 9" id="KW-0704">Schiff base</keyword>
<dbReference type="GO" id="GO:0005975">
    <property type="term" value="P:carbohydrate metabolic process"/>
    <property type="evidence" value="ECO:0007669"/>
    <property type="project" value="InterPro"/>
</dbReference>
<proteinExistence type="inferred from homology"/>
<organism evidence="10 11">
    <name type="scientific">Leptospira hartskeerlii</name>
    <dbReference type="NCBI Taxonomy" id="2023177"/>
    <lineage>
        <taxon>Bacteria</taxon>
        <taxon>Pseudomonadati</taxon>
        <taxon>Spirochaetota</taxon>
        <taxon>Spirochaetia</taxon>
        <taxon>Leptospirales</taxon>
        <taxon>Leptospiraceae</taxon>
        <taxon>Leptospira</taxon>
    </lineage>
</organism>
<dbReference type="HAMAP" id="MF_00494">
    <property type="entry name" value="Transaldolase_3b"/>
    <property type="match status" value="1"/>
</dbReference>
<comment type="pathway">
    <text evidence="2 9">Carbohydrate degradation; pentose phosphate pathway; D-glyceraldehyde 3-phosphate and beta-D-fructose 6-phosphate from D-ribose 5-phosphate and D-xylulose 5-phosphate (non-oxidative stage): step 2/3.</text>
</comment>
<comment type="caution">
    <text evidence="10">The sequence shown here is derived from an EMBL/GenBank/DDBJ whole genome shotgun (WGS) entry which is preliminary data.</text>
</comment>
<dbReference type="Pfam" id="PF00923">
    <property type="entry name" value="TAL_FSA"/>
    <property type="match status" value="1"/>
</dbReference>
<keyword evidence="4 9" id="KW-0963">Cytoplasm</keyword>
<evidence type="ECO:0000256" key="1">
    <source>
        <dbReference type="ARBA" id="ARBA00004496"/>
    </source>
</evidence>
<dbReference type="RefSeq" id="WP_100707267.1">
    <property type="nucleotide sequence ID" value="NZ_NPDL01000005.1"/>
</dbReference>
<evidence type="ECO:0000256" key="8">
    <source>
        <dbReference type="ARBA" id="ARBA00048810"/>
    </source>
</evidence>
<accession>A0A2M9XC63</accession>
<dbReference type="SUPFAM" id="SSF51569">
    <property type="entry name" value="Aldolase"/>
    <property type="match status" value="1"/>
</dbReference>
<dbReference type="GO" id="GO:0016832">
    <property type="term" value="F:aldehyde-lyase activity"/>
    <property type="evidence" value="ECO:0007669"/>
    <property type="project" value="InterPro"/>
</dbReference>
<evidence type="ECO:0000313" key="11">
    <source>
        <dbReference type="Proteomes" id="UP000232196"/>
    </source>
</evidence>
<dbReference type="OrthoDB" id="9807051at2"/>